<keyword evidence="2" id="KW-1185">Reference proteome</keyword>
<dbReference type="EMBL" id="CP039350">
    <property type="protein sequence ID" value="QCD96143.1"/>
    <property type="molecule type" value="Genomic_DNA"/>
</dbReference>
<protein>
    <submittedName>
        <fullName evidence="1">Uncharacterized protein</fullName>
    </submittedName>
</protein>
<name>A0A4D6M5W5_VIGUN</name>
<reference evidence="1 2" key="1">
    <citation type="submission" date="2019-04" db="EMBL/GenBank/DDBJ databases">
        <title>An improved genome assembly and genetic linkage map for asparagus bean, Vigna unguiculata ssp. sesquipedialis.</title>
        <authorList>
            <person name="Xia Q."/>
            <person name="Zhang R."/>
            <person name="Dong Y."/>
        </authorList>
    </citation>
    <scope>NUCLEOTIDE SEQUENCE [LARGE SCALE GENOMIC DNA]</scope>
    <source>
        <tissue evidence="1">Leaf</tissue>
    </source>
</reference>
<proteinExistence type="predicted"/>
<evidence type="ECO:0000313" key="2">
    <source>
        <dbReference type="Proteomes" id="UP000501690"/>
    </source>
</evidence>
<dbReference type="AlphaFoldDB" id="A0A4D6M5W5"/>
<dbReference type="Proteomes" id="UP000501690">
    <property type="component" value="Linkage Group LG6"/>
</dbReference>
<accession>A0A4D6M5W5</accession>
<gene>
    <name evidence="1" type="ORF">DEO72_LG6g845</name>
</gene>
<organism evidence="1 2">
    <name type="scientific">Vigna unguiculata</name>
    <name type="common">Cowpea</name>
    <dbReference type="NCBI Taxonomy" id="3917"/>
    <lineage>
        <taxon>Eukaryota</taxon>
        <taxon>Viridiplantae</taxon>
        <taxon>Streptophyta</taxon>
        <taxon>Embryophyta</taxon>
        <taxon>Tracheophyta</taxon>
        <taxon>Spermatophyta</taxon>
        <taxon>Magnoliopsida</taxon>
        <taxon>eudicotyledons</taxon>
        <taxon>Gunneridae</taxon>
        <taxon>Pentapetalae</taxon>
        <taxon>rosids</taxon>
        <taxon>fabids</taxon>
        <taxon>Fabales</taxon>
        <taxon>Fabaceae</taxon>
        <taxon>Papilionoideae</taxon>
        <taxon>50 kb inversion clade</taxon>
        <taxon>NPAAA clade</taxon>
        <taxon>indigoferoid/millettioid clade</taxon>
        <taxon>Phaseoleae</taxon>
        <taxon>Vigna</taxon>
    </lineage>
</organism>
<evidence type="ECO:0000313" key="1">
    <source>
        <dbReference type="EMBL" id="QCD96143.1"/>
    </source>
</evidence>
<sequence>MRAFDFNIALNNLEKYVYREHVKESGNFAAVEEYQIDICNLHMLDVILGLMMF</sequence>